<keyword evidence="3" id="KW-1185">Reference proteome</keyword>
<feature type="non-terminal residue" evidence="2">
    <location>
        <position position="1"/>
    </location>
</feature>
<name>A0ABQ7YBW6_BRANA</name>
<dbReference type="SUPFAM" id="SSF55315">
    <property type="entry name" value="L30e-like"/>
    <property type="match status" value="1"/>
</dbReference>
<protein>
    <recommendedName>
        <fullName evidence="1">Ribosomal protein eL8/eL30/eS12/Gadd45 domain-containing protein</fullName>
    </recommendedName>
</protein>
<evidence type="ECO:0000313" key="2">
    <source>
        <dbReference type="EMBL" id="KAH0864701.1"/>
    </source>
</evidence>
<comment type="caution">
    <text evidence="2">The sequence shown here is derived from an EMBL/GenBank/DDBJ whole genome shotgun (WGS) entry which is preliminary data.</text>
</comment>
<dbReference type="EMBL" id="JAGKQM010000018">
    <property type="protein sequence ID" value="KAH0864701.1"/>
    <property type="molecule type" value="Genomic_DNA"/>
</dbReference>
<evidence type="ECO:0000259" key="1">
    <source>
        <dbReference type="Pfam" id="PF01248"/>
    </source>
</evidence>
<dbReference type="Proteomes" id="UP000824890">
    <property type="component" value="Unassembled WGS sequence"/>
</dbReference>
<reference evidence="2 3" key="1">
    <citation type="submission" date="2021-05" db="EMBL/GenBank/DDBJ databases">
        <title>Genome Assembly of Synthetic Allotetraploid Brassica napus Reveals Homoeologous Exchanges between Subgenomes.</title>
        <authorList>
            <person name="Davis J.T."/>
        </authorList>
    </citation>
    <scope>NUCLEOTIDE SEQUENCE [LARGE SCALE GENOMIC DNA]</scope>
    <source>
        <strain evidence="3">cv. Da-Ae</strain>
        <tissue evidence="2">Seedling</tissue>
    </source>
</reference>
<dbReference type="Gene3D" id="3.30.1330.30">
    <property type="match status" value="1"/>
</dbReference>
<gene>
    <name evidence="2" type="ORF">HID58_081912</name>
</gene>
<sequence>GILGLTRGGGVRSERGMLQLFAMDLDLRIMKNRIGMEAVNRSEDEDSPPSICLDGSEVKQGVDVLSVQHHQLQAEHVPCHFGIDSKHRLSLETVSHQLKAEPVSCHCGIDVLNVQIGRASFLVEQNIITFDCSICPNLLCFSIGATTSIEAKEGCEDLSPSHCWSEPAAGIPKKLAPMIGLEGLQSNVQTQKTYKANLVSARKDKVGAARTRRAESISRLRLFFSEYISPYPSLGFPFVPDSSLHKKHKLCNRRNITGLAMAKRMIRFAKKNDSFILGDKMVTKSLKKNSPIILLVAANDGSCGAHVAYATEHNVPLILMHSREEVGEFIGVSSPVVCCVLSFVGHQEMLAKLLLG</sequence>
<dbReference type="InterPro" id="IPR004038">
    <property type="entry name" value="Ribosomal_eL8/eL30/eS12/Gad45"/>
</dbReference>
<evidence type="ECO:0000313" key="3">
    <source>
        <dbReference type="Proteomes" id="UP000824890"/>
    </source>
</evidence>
<dbReference type="Pfam" id="PF01248">
    <property type="entry name" value="Ribosomal_L7Ae"/>
    <property type="match status" value="1"/>
</dbReference>
<accession>A0ABQ7YBW6</accession>
<dbReference type="InterPro" id="IPR029064">
    <property type="entry name" value="Ribosomal_eL30-like_sf"/>
</dbReference>
<organism evidence="2 3">
    <name type="scientific">Brassica napus</name>
    <name type="common">Rape</name>
    <dbReference type="NCBI Taxonomy" id="3708"/>
    <lineage>
        <taxon>Eukaryota</taxon>
        <taxon>Viridiplantae</taxon>
        <taxon>Streptophyta</taxon>
        <taxon>Embryophyta</taxon>
        <taxon>Tracheophyta</taxon>
        <taxon>Spermatophyta</taxon>
        <taxon>Magnoliopsida</taxon>
        <taxon>eudicotyledons</taxon>
        <taxon>Gunneridae</taxon>
        <taxon>Pentapetalae</taxon>
        <taxon>rosids</taxon>
        <taxon>malvids</taxon>
        <taxon>Brassicales</taxon>
        <taxon>Brassicaceae</taxon>
        <taxon>Brassiceae</taxon>
        <taxon>Brassica</taxon>
    </lineage>
</organism>
<feature type="domain" description="Ribosomal protein eL8/eL30/eS12/Gadd45" evidence="1">
    <location>
        <begin position="263"/>
        <end position="340"/>
    </location>
</feature>
<proteinExistence type="predicted"/>